<dbReference type="SUPFAM" id="SSF48452">
    <property type="entry name" value="TPR-like"/>
    <property type="match status" value="3"/>
</dbReference>
<feature type="repeat" description="TPR" evidence="1">
    <location>
        <begin position="202"/>
        <end position="235"/>
    </location>
</feature>
<dbReference type="Gene3D" id="1.25.40.10">
    <property type="entry name" value="Tetratricopeptide repeat domain"/>
    <property type="match status" value="3"/>
</dbReference>
<keyword evidence="1" id="KW-0802">TPR repeat</keyword>
<dbReference type="InterPro" id="IPR001932">
    <property type="entry name" value="PPM-type_phosphatase-like_dom"/>
</dbReference>
<dbReference type="Gene3D" id="3.30.450.40">
    <property type="match status" value="1"/>
</dbReference>
<feature type="domain" description="GAF" evidence="3">
    <location>
        <begin position="646"/>
        <end position="803"/>
    </location>
</feature>
<keyword evidence="5" id="KW-1185">Reference proteome</keyword>
<dbReference type="Gene3D" id="3.60.40.10">
    <property type="entry name" value="PPM-type phosphatase domain"/>
    <property type="match status" value="1"/>
</dbReference>
<dbReference type="AlphaFoldDB" id="A1ZUD2"/>
<dbReference type="SMART" id="SM00065">
    <property type="entry name" value="GAF"/>
    <property type="match status" value="1"/>
</dbReference>
<dbReference type="eggNOG" id="COG2203">
    <property type="taxonomic scope" value="Bacteria"/>
</dbReference>
<evidence type="ECO:0000313" key="4">
    <source>
        <dbReference type="EMBL" id="EAY25951.1"/>
    </source>
</evidence>
<feature type="coiled-coil region" evidence="2">
    <location>
        <begin position="593"/>
        <end position="627"/>
    </location>
</feature>
<feature type="repeat" description="TPR" evidence="1">
    <location>
        <begin position="362"/>
        <end position="395"/>
    </location>
</feature>
<dbReference type="PROSITE" id="PS50005">
    <property type="entry name" value="TPR"/>
    <property type="match status" value="6"/>
</dbReference>
<dbReference type="Pfam" id="PF13185">
    <property type="entry name" value="GAF_2"/>
    <property type="match status" value="1"/>
</dbReference>
<gene>
    <name evidence="4" type="ORF">M23134_07096</name>
</gene>
<organism evidence="4 5">
    <name type="scientific">Microscilla marina ATCC 23134</name>
    <dbReference type="NCBI Taxonomy" id="313606"/>
    <lineage>
        <taxon>Bacteria</taxon>
        <taxon>Pseudomonadati</taxon>
        <taxon>Bacteroidota</taxon>
        <taxon>Cytophagia</taxon>
        <taxon>Cytophagales</taxon>
        <taxon>Microscillaceae</taxon>
        <taxon>Microscilla</taxon>
    </lineage>
</organism>
<dbReference type="Pfam" id="PF07228">
    <property type="entry name" value="SpoIIE"/>
    <property type="match status" value="1"/>
</dbReference>
<protein>
    <submittedName>
        <fullName evidence="4">Serine/threonine protein kinases, putative</fullName>
    </submittedName>
</protein>
<keyword evidence="2" id="KW-0175">Coiled coil</keyword>
<comment type="caution">
    <text evidence="4">The sequence shown here is derived from an EMBL/GenBank/DDBJ whole genome shotgun (WGS) entry which is preliminary data.</text>
</comment>
<keyword evidence="4" id="KW-0808">Transferase</keyword>
<reference evidence="4 5" key="1">
    <citation type="submission" date="2007-01" db="EMBL/GenBank/DDBJ databases">
        <authorList>
            <person name="Haygood M."/>
            <person name="Podell S."/>
            <person name="Anderson C."/>
            <person name="Hopkinson B."/>
            <person name="Roe K."/>
            <person name="Barbeau K."/>
            <person name="Gaasterland T."/>
            <person name="Ferriera S."/>
            <person name="Johnson J."/>
            <person name="Kravitz S."/>
            <person name="Beeson K."/>
            <person name="Sutton G."/>
            <person name="Rogers Y.-H."/>
            <person name="Friedman R."/>
            <person name="Frazier M."/>
            <person name="Venter J.C."/>
        </authorList>
    </citation>
    <scope>NUCLEOTIDE SEQUENCE [LARGE SCALE GENOMIC DNA]</scope>
    <source>
        <strain evidence="4 5">ATCC 23134</strain>
    </source>
</reference>
<name>A1ZUD2_MICM2</name>
<sequence>MKKLRLCILILLTYNSTAFSQKQVRIDSLKQLLQTRLDDRQRVDVYNLIAHEYRSSDSAQVAHYVSKAVELSNKTAYYKGIADAYYPLGWVMMHKGHYLKAAKLYNKTLEAAQKGDYKIGKANAYNGLGVNQWYKNDFKAALRYLTQSLEWRKQTNDQKGMATNYSNIGLIHSMQGNYLKALAFQDEGLEIRLKLNDKRGISASCDNIGAIYTSQGNYPQALKVLYKALSINKEIGAKNGMAYNYSNLGLAYTKQGNYPKALEVYTKALKLDEALGSKSRIARTYDNLGIVYSKQGNYHKALGFYQKALKIREQTKDKNGMALSYNNLGLIYTSQNSYSKALAFFQKALTLNQEANVQQEVAANHNNMGTVYYQQGKYDKALLVYNKALKISEKIGNKNGVATGNLKLGKLSLKLRQFDKAQAYLETALSMRTQMGEKDLMAEAFVHLGMAHYQQTNYTKAKQYLVKGVKSARGVGNPVIVRDGVEALANVYQHLGNYKKAYECQVLFKKMADSLLNEVSIRKLTHLEASYTSKKREDSLAKEKALLNADIRQRKLTQRTTYLGLGLTSVLLLVALFFFRSKQRANRELNRVNADLDLSVEGLNNANEEIQQQQEELRAQHAYLEESYKNIQLLTNIGQEIIASLDLDQVLFTIYTHVNKLMDATIFGIGIYYTKRQSIDFRLAIERGQRYKHYSRSTLDKQQLAVLCIEQKASIRTGNIQQEYPEFVESFNINTPLEDGSLAQMPRSAIYLPLLLENEVVGLISVQSFEENAYTDRHFKLLKNLSLYVSIAIGNAQMFEQLDNKNQDITASITYAKRIQRAILPFEKTLKRHLPDHFVLFKPRDIVSGDFYWVEEAEGRVFIAVGDCTGHGVPGAFMTILGSQALTNIIIQNKVYAPKQILTRLDLILRYTLRTEDTQVRDGMDIALCVIDKATQTMQFVGAKSPLMLVQNGQLTEVKGDTNGINEHHKQDEKIQLTVHNIDVSMPTTFYLYSDGYQDQFGGMYGRKFMKKRFRELLHSLSANDMTKQKEVLEQTLLEWVSVESTGITSENQEPGGKQKQVDDILVLGVKWQPLGSESQASSDKSYA</sequence>
<accession>A1ZUD2</accession>
<feature type="repeat" description="TPR" evidence="1">
    <location>
        <begin position="242"/>
        <end position="275"/>
    </location>
</feature>
<dbReference type="OrthoDB" id="1119265at2"/>
<dbReference type="Pfam" id="PF13424">
    <property type="entry name" value="TPR_12"/>
    <property type="match status" value="4"/>
</dbReference>
<dbReference type="GO" id="GO:0004674">
    <property type="term" value="F:protein serine/threonine kinase activity"/>
    <property type="evidence" value="ECO:0007669"/>
    <property type="project" value="UniProtKB-KW"/>
</dbReference>
<dbReference type="InterPro" id="IPR003018">
    <property type="entry name" value="GAF"/>
</dbReference>
<evidence type="ECO:0000256" key="2">
    <source>
        <dbReference type="SAM" id="Coils"/>
    </source>
</evidence>
<evidence type="ECO:0000259" key="3">
    <source>
        <dbReference type="SMART" id="SM00065"/>
    </source>
</evidence>
<dbReference type="EMBL" id="AAWS01000040">
    <property type="protein sequence ID" value="EAY25951.1"/>
    <property type="molecule type" value="Genomic_DNA"/>
</dbReference>
<dbReference type="InterPro" id="IPR036457">
    <property type="entry name" value="PPM-type-like_dom_sf"/>
</dbReference>
<keyword evidence="4" id="KW-0418">Kinase</keyword>
<dbReference type="eggNOG" id="COG2208">
    <property type="taxonomic scope" value="Bacteria"/>
</dbReference>
<feature type="repeat" description="TPR" evidence="1">
    <location>
        <begin position="322"/>
        <end position="355"/>
    </location>
</feature>
<feature type="repeat" description="TPR" evidence="1">
    <location>
        <begin position="282"/>
        <end position="315"/>
    </location>
</feature>
<dbReference type="eggNOG" id="COG0457">
    <property type="taxonomic scope" value="Bacteria"/>
</dbReference>
<keyword evidence="4" id="KW-0723">Serine/threonine-protein kinase</keyword>
<dbReference type="SMART" id="SM00028">
    <property type="entry name" value="TPR"/>
    <property type="match status" value="10"/>
</dbReference>
<evidence type="ECO:0000313" key="5">
    <source>
        <dbReference type="Proteomes" id="UP000004095"/>
    </source>
</evidence>
<dbReference type="InterPro" id="IPR029016">
    <property type="entry name" value="GAF-like_dom_sf"/>
</dbReference>
<dbReference type="Pfam" id="PF13432">
    <property type="entry name" value="TPR_16"/>
    <property type="match status" value="1"/>
</dbReference>
<dbReference type="RefSeq" id="WP_002701715.1">
    <property type="nucleotide sequence ID" value="NZ_AAWS01000040.1"/>
</dbReference>
<proteinExistence type="predicted"/>
<dbReference type="SUPFAM" id="SSF55781">
    <property type="entry name" value="GAF domain-like"/>
    <property type="match status" value="1"/>
</dbReference>
<dbReference type="Proteomes" id="UP000004095">
    <property type="component" value="Unassembled WGS sequence"/>
</dbReference>
<evidence type="ECO:0000256" key="1">
    <source>
        <dbReference type="PROSITE-ProRule" id="PRU00339"/>
    </source>
</evidence>
<dbReference type="PROSITE" id="PS50293">
    <property type="entry name" value="TPR_REGION"/>
    <property type="match status" value="4"/>
</dbReference>
<dbReference type="PANTHER" id="PTHR10098">
    <property type="entry name" value="RAPSYN-RELATED"/>
    <property type="match status" value="1"/>
</dbReference>
<dbReference type="InterPro" id="IPR019734">
    <property type="entry name" value="TPR_rpt"/>
</dbReference>
<dbReference type="InterPro" id="IPR011990">
    <property type="entry name" value="TPR-like_helical_dom_sf"/>
</dbReference>
<feature type="repeat" description="TPR" evidence="1">
    <location>
        <begin position="82"/>
        <end position="115"/>
    </location>
</feature>